<organism evidence="1 2">
    <name type="scientific">Candidatus Kurthia intestinigallinarum</name>
    <dbReference type="NCBI Taxonomy" id="1562256"/>
    <lineage>
        <taxon>Bacteria</taxon>
        <taxon>Bacillati</taxon>
        <taxon>Bacillota</taxon>
        <taxon>Bacilli</taxon>
        <taxon>Bacillales</taxon>
        <taxon>Caryophanaceae</taxon>
        <taxon>Kurthia</taxon>
    </lineage>
</organism>
<gene>
    <name evidence="1" type="ORF">QI30_12775</name>
</gene>
<protein>
    <recommendedName>
        <fullName evidence="3">Fe-S oxidoreductase</fullName>
    </recommendedName>
</protein>
<evidence type="ECO:0000313" key="2">
    <source>
        <dbReference type="Proteomes" id="UP000288623"/>
    </source>
</evidence>
<keyword evidence="2" id="KW-1185">Reference proteome</keyword>
<dbReference type="OrthoDB" id="2962087at2"/>
<name>A0A433RUD8_9BACL</name>
<dbReference type="RefSeq" id="WP_020188963.1">
    <property type="nucleotide sequence ID" value="NZ_JTFC01000031.1"/>
</dbReference>
<accession>A0A433RUD8</accession>
<dbReference type="AlphaFoldDB" id="A0A433RUD8"/>
<dbReference type="Proteomes" id="UP000288623">
    <property type="component" value="Unassembled WGS sequence"/>
</dbReference>
<evidence type="ECO:0008006" key="3">
    <source>
        <dbReference type="Google" id="ProtNLM"/>
    </source>
</evidence>
<dbReference type="EMBL" id="JTFC01000031">
    <property type="protein sequence ID" value="RUS55774.1"/>
    <property type="molecule type" value="Genomic_DNA"/>
</dbReference>
<proteinExistence type="predicted"/>
<comment type="caution">
    <text evidence="1">The sequence shown here is derived from an EMBL/GenBank/DDBJ whole genome shotgun (WGS) entry which is preliminary data.</text>
</comment>
<evidence type="ECO:0000313" key="1">
    <source>
        <dbReference type="EMBL" id="RUS55774.1"/>
    </source>
</evidence>
<reference evidence="1 2" key="1">
    <citation type="submission" date="2014-11" db="EMBL/GenBank/DDBJ databases">
        <title>Genome sequence and analysis of novel Kurthia sp.</title>
        <authorList>
            <person name="Lawson J.N."/>
            <person name="Gonzalez J.E."/>
            <person name="Rinauldi L."/>
            <person name="Xuan Z."/>
            <person name="Firman A."/>
            <person name="Shaddox L."/>
            <person name="Trudeau A."/>
            <person name="Shah S."/>
            <person name="Reiman D."/>
        </authorList>
    </citation>
    <scope>NUCLEOTIDE SEQUENCE [LARGE SCALE GENOMIC DNA]</scope>
    <source>
        <strain evidence="1 2">3B1D</strain>
    </source>
</reference>
<sequence>MSALSRDQLIQLHSYSIYPDEMEQKLFSLEDVLNENFKLDLLRMAQVFSDNTNETVALSYFTKRYGMFISMQFYMMTAYEEVWQGDFSAIGFIAREEYGRRSLSMTANSDDWDFVDEDERYEAIHTILHEQCLPVVKALRAITAISPLLIWENIFGYMLWHFHTLLQNPLTHDTAREIVDILEAEDVWQGISEHSIWHRYTNGVHPSSLINVPVRKTCCFSKDVPGLMVCGFCPLK</sequence>